<feature type="transmembrane region" description="Helical" evidence="1">
    <location>
        <begin position="12"/>
        <end position="33"/>
    </location>
</feature>
<sequence>MLELIQQNPIASLIILLIPIVGGTWKVFEVLFVKPRDFRIAVLEKSVDELRKEFQQSSTRPNVLLPANGAVISATIPTSETTQTEKIEALMQGTTLLNDLPAFYESWSDKSLTELQRDQFEKNYLGQKIVWRARLGDVSNEQDGLLWVSLKSENERDYSIHVIAVFDSKYKEALLMTNKGEVVTVSGTIDRFSLSPLIKDCTITRNA</sequence>
<keyword evidence="1" id="KW-0812">Transmembrane</keyword>
<dbReference type="EMBL" id="JAOTLW010000016">
    <property type="protein sequence ID" value="MDI5832897.1"/>
    <property type="molecule type" value="Genomic_DNA"/>
</dbReference>
<comment type="caution">
    <text evidence="2">The sequence shown here is derived from an EMBL/GenBank/DDBJ whole genome shotgun (WGS) entry which is preliminary data.</text>
</comment>
<keyword evidence="3" id="KW-1185">Reference proteome</keyword>
<dbReference type="RefSeq" id="WP_282679709.1">
    <property type="nucleotide sequence ID" value="NZ_JAOTLW010000016.1"/>
</dbReference>
<organism evidence="2 3">
    <name type="scientific">Shewanella xiamenensis</name>
    <dbReference type="NCBI Taxonomy" id="332186"/>
    <lineage>
        <taxon>Bacteria</taxon>
        <taxon>Pseudomonadati</taxon>
        <taxon>Pseudomonadota</taxon>
        <taxon>Gammaproteobacteria</taxon>
        <taxon>Alteromonadales</taxon>
        <taxon>Shewanellaceae</taxon>
        <taxon>Shewanella</taxon>
    </lineage>
</organism>
<keyword evidence="1" id="KW-0472">Membrane</keyword>
<gene>
    <name evidence="2" type="ORF">ODY93_15050</name>
</gene>
<accession>A0ABT6UEM0</accession>
<proteinExistence type="predicted"/>
<evidence type="ECO:0000256" key="1">
    <source>
        <dbReference type="SAM" id="Phobius"/>
    </source>
</evidence>
<name>A0ABT6UEM0_9GAMM</name>
<protein>
    <submittedName>
        <fullName evidence="2">Uncharacterized protein</fullName>
    </submittedName>
</protein>
<reference evidence="2 3" key="1">
    <citation type="submission" date="2022-09" db="EMBL/GenBank/DDBJ databases">
        <title>The outer-membrane cytochrome OmcA is essential for infection of Shewanella oneidensis by a zebrafish-associated bacteriophage.</title>
        <authorList>
            <person name="Grenfell A.W."/>
            <person name="Intile P."/>
            <person name="Mcfarlane J."/>
            <person name="Leung D."/>
            <person name="Abdalla K."/>
            <person name="Wold M."/>
            <person name="Kees E."/>
            <person name="Gralnick J."/>
        </authorList>
    </citation>
    <scope>NUCLEOTIDE SEQUENCE [LARGE SCALE GENOMIC DNA]</scope>
    <source>
        <strain evidence="2 3">NF-5</strain>
    </source>
</reference>
<evidence type="ECO:0000313" key="2">
    <source>
        <dbReference type="EMBL" id="MDI5832897.1"/>
    </source>
</evidence>
<keyword evidence="1" id="KW-1133">Transmembrane helix</keyword>
<evidence type="ECO:0000313" key="3">
    <source>
        <dbReference type="Proteomes" id="UP001159075"/>
    </source>
</evidence>
<dbReference type="Proteomes" id="UP001159075">
    <property type="component" value="Unassembled WGS sequence"/>
</dbReference>